<dbReference type="AlphaFoldDB" id="A0A2M3ZNE6"/>
<organism evidence="2">
    <name type="scientific">Anopheles braziliensis</name>
    <dbReference type="NCBI Taxonomy" id="58242"/>
    <lineage>
        <taxon>Eukaryota</taxon>
        <taxon>Metazoa</taxon>
        <taxon>Ecdysozoa</taxon>
        <taxon>Arthropoda</taxon>
        <taxon>Hexapoda</taxon>
        <taxon>Insecta</taxon>
        <taxon>Pterygota</taxon>
        <taxon>Neoptera</taxon>
        <taxon>Endopterygota</taxon>
        <taxon>Diptera</taxon>
        <taxon>Nematocera</taxon>
        <taxon>Culicoidea</taxon>
        <taxon>Culicidae</taxon>
        <taxon>Anophelinae</taxon>
        <taxon>Anopheles</taxon>
    </lineage>
</organism>
<evidence type="ECO:0000313" key="2">
    <source>
        <dbReference type="EMBL" id="MBW30012.1"/>
    </source>
</evidence>
<name>A0A2M3ZNE6_9DIPT</name>
<reference evidence="2" key="1">
    <citation type="submission" date="2018-01" db="EMBL/GenBank/DDBJ databases">
        <title>An insight into the sialome of Amazonian anophelines.</title>
        <authorList>
            <person name="Ribeiro J.M."/>
            <person name="Scarpassa V."/>
            <person name="Calvo E."/>
        </authorList>
    </citation>
    <scope>NUCLEOTIDE SEQUENCE</scope>
    <source>
        <tissue evidence="2">Salivary glands</tissue>
    </source>
</reference>
<sequence length="128" mass="13950">MFWCGVSLAGICLYLRPGFSWPVGCWQVTLSTQFAPTVAGSIASRPLPSSRCGNSSDAGCDSMSYDTAGLEQLRARGTRVLDAIDESSQLSLCRLCWPWMACLSEGIRCSTRQDDLCFILILLDVLVC</sequence>
<feature type="signal peptide" evidence="1">
    <location>
        <begin position="1"/>
        <end position="20"/>
    </location>
</feature>
<feature type="chain" id="PRO_5014831022" evidence="1">
    <location>
        <begin position="21"/>
        <end position="128"/>
    </location>
</feature>
<evidence type="ECO:0000256" key="1">
    <source>
        <dbReference type="SAM" id="SignalP"/>
    </source>
</evidence>
<dbReference type="EMBL" id="GGFM01009261">
    <property type="protein sequence ID" value="MBW30012.1"/>
    <property type="molecule type" value="Transcribed_RNA"/>
</dbReference>
<keyword evidence="1" id="KW-0732">Signal</keyword>
<accession>A0A2M3ZNE6</accession>
<protein>
    <submittedName>
        <fullName evidence="2">Putative secreted peptide</fullName>
    </submittedName>
</protein>
<proteinExistence type="predicted"/>